<sequence>MNERFIYILLTDTGTVFTKTIKTYTKAPYNHSSLSLDKDLIQLYSFGRKKPNNPFKAGFVQEDVLNGTYKKYPKTTCAIYEIQVSPRQYQKIERMIALFQKNNKKTIYNLLGVFGVAVKAPFEPQGSYFCSQFVAEILHRAGIRFWPKLPSLVEPDDFRRELEPHLIYEGVLADYVQLRRT</sequence>
<protein>
    <submittedName>
        <fullName evidence="1">Uncharacterized protein</fullName>
    </submittedName>
</protein>
<dbReference type="AlphaFoldDB" id="A0A264W3H9"/>
<dbReference type="Gene3D" id="3.90.1720.10">
    <property type="entry name" value="endopeptidase domain like (from Nostoc punctiforme)"/>
    <property type="match status" value="1"/>
</dbReference>
<comment type="caution">
    <text evidence="1">The sequence shown here is derived from an EMBL/GenBank/DDBJ whole genome shotgun (WGS) entry which is preliminary data.</text>
</comment>
<evidence type="ECO:0000313" key="2">
    <source>
        <dbReference type="Proteomes" id="UP000217065"/>
    </source>
</evidence>
<name>A0A264W3H9_9BACL</name>
<accession>A0A264W3H9</accession>
<dbReference type="OrthoDB" id="1645744at2"/>
<organism evidence="1 2">
    <name type="scientific">Tetzosporium hominis</name>
    <dbReference type="NCBI Taxonomy" id="2020506"/>
    <lineage>
        <taxon>Bacteria</taxon>
        <taxon>Bacillati</taxon>
        <taxon>Bacillota</taxon>
        <taxon>Bacilli</taxon>
        <taxon>Bacillales</taxon>
        <taxon>Caryophanaceae</taxon>
        <taxon>Tetzosporium</taxon>
    </lineage>
</organism>
<dbReference type="Proteomes" id="UP000217065">
    <property type="component" value="Unassembled WGS sequence"/>
</dbReference>
<gene>
    <name evidence="1" type="ORF">CF394_07735</name>
</gene>
<dbReference type="InterPro" id="IPR038765">
    <property type="entry name" value="Papain-like_cys_pep_sf"/>
</dbReference>
<dbReference type="SUPFAM" id="SSF54001">
    <property type="entry name" value="Cysteine proteinases"/>
    <property type="match status" value="1"/>
</dbReference>
<keyword evidence="2" id="KW-1185">Reference proteome</keyword>
<dbReference type="RefSeq" id="WP_094942760.1">
    <property type="nucleotide sequence ID" value="NZ_NOKQ01000204.1"/>
</dbReference>
<reference evidence="1 2" key="1">
    <citation type="submission" date="2017-07" db="EMBL/GenBank/DDBJ databases">
        <title>Tetzosporium hominis gen.nov. sp.nov.</title>
        <authorList>
            <person name="Tetz G."/>
            <person name="Tetz V."/>
        </authorList>
    </citation>
    <scope>NUCLEOTIDE SEQUENCE [LARGE SCALE GENOMIC DNA]</scope>
    <source>
        <strain evidence="1 2">VT-49</strain>
    </source>
</reference>
<proteinExistence type="predicted"/>
<evidence type="ECO:0000313" key="1">
    <source>
        <dbReference type="EMBL" id="OZS78115.1"/>
    </source>
</evidence>
<dbReference type="EMBL" id="NOKQ01000204">
    <property type="protein sequence ID" value="OZS78115.1"/>
    <property type="molecule type" value="Genomic_DNA"/>
</dbReference>